<feature type="transmembrane region" description="Helical" evidence="1">
    <location>
        <begin position="60"/>
        <end position="81"/>
    </location>
</feature>
<proteinExistence type="predicted"/>
<evidence type="ECO:0000256" key="1">
    <source>
        <dbReference type="SAM" id="Phobius"/>
    </source>
</evidence>
<reference evidence="2 5" key="2">
    <citation type="submission" date="2016-10" db="EMBL/GenBank/DDBJ databases">
        <title>Hydorgenophaga sp. LPB0072 isolated from gastropod.</title>
        <authorList>
            <person name="Kim E."/>
            <person name="Yi H."/>
        </authorList>
    </citation>
    <scope>NUCLEOTIDE SEQUENCE [LARGE SCALE GENOMIC DNA]</scope>
    <source>
        <strain evidence="2 5">LPB0072</strain>
    </source>
</reference>
<protein>
    <recommendedName>
        <fullName evidence="6">DUF3784 domain-containing protein</fullName>
    </recommendedName>
</protein>
<evidence type="ECO:0008006" key="6">
    <source>
        <dbReference type="Google" id="ProtNLM"/>
    </source>
</evidence>
<evidence type="ECO:0000313" key="4">
    <source>
        <dbReference type="Proteomes" id="UP000185657"/>
    </source>
</evidence>
<dbReference type="Proteomes" id="UP000185680">
    <property type="component" value="Chromosome"/>
</dbReference>
<dbReference type="KEGG" id="hyl:LPB072_15770"/>
<sequence length="130" mass="14104">MQLPSVLIFNWIFLLALFPVSFFWLRRAYRILVKRDFSEVALKKGQPPSNAEKYAPYEMVINLVGGVVMVGVLVAVLGFQALGSEDWIAIAGVTLWVKLLSSFALGRQAHGLGPAKRAAKDAATGADKGA</sequence>
<dbReference type="EMBL" id="CP017476">
    <property type="protein sequence ID" value="AOW14081.1"/>
    <property type="molecule type" value="Genomic_DNA"/>
</dbReference>
<dbReference type="STRING" id="1763535.LPB072_15770"/>
<dbReference type="RefSeq" id="WP_066083930.1">
    <property type="nucleotide sequence ID" value="NZ_CP017476.1"/>
</dbReference>
<feature type="transmembrane region" description="Helical" evidence="1">
    <location>
        <begin position="6"/>
        <end position="25"/>
    </location>
</feature>
<name>A0A162PDB2_9BURK</name>
<dbReference type="EMBL" id="LVWD01000001">
    <property type="protein sequence ID" value="OAD43957.1"/>
    <property type="molecule type" value="Genomic_DNA"/>
</dbReference>
<evidence type="ECO:0000313" key="5">
    <source>
        <dbReference type="Proteomes" id="UP000185680"/>
    </source>
</evidence>
<dbReference type="OrthoDB" id="5402100at2"/>
<keyword evidence="1" id="KW-0472">Membrane</keyword>
<dbReference type="Proteomes" id="UP000185657">
    <property type="component" value="Unassembled WGS sequence"/>
</dbReference>
<evidence type="ECO:0000313" key="3">
    <source>
        <dbReference type="EMBL" id="OAD43957.1"/>
    </source>
</evidence>
<keyword evidence="4" id="KW-1185">Reference proteome</keyword>
<feature type="transmembrane region" description="Helical" evidence="1">
    <location>
        <begin position="87"/>
        <end position="106"/>
    </location>
</feature>
<evidence type="ECO:0000313" key="2">
    <source>
        <dbReference type="EMBL" id="AOW14081.1"/>
    </source>
</evidence>
<organism evidence="2 5">
    <name type="scientific">Hydrogenophaga crassostreae</name>
    <dbReference type="NCBI Taxonomy" id="1763535"/>
    <lineage>
        <taxon>Bacteria</taxon>
        <taxon>Pseudomonadati</taxon>
        <taxon>Pseudomonadota</taxon>
        <taxon>Betaproteobacteria</taxon>
        <taxon>Burkholderiales</taxon>
        <taxon>Comamonadaceae</taxon>
        <taxon>Hydrogenophaga</taxon>
    </lineage>
</organism>
<accession>A0A162PDB2</accession>
<keyword evidence="1" id="KW-1133">Transmembrane helix</keyword>
<gene>
    <name evidence="2" type="ORF">LPB072_15770</name>
    <name evidence="3" type="ORF">LPB72_00045</name>
</gene>
<reference evidence="3 4" key="1">
    <citation type="submission" date="2016-02" db="EMBL/GenBank/DDBJ databases">
        <title>Draft genome sequence of Hydrogenophaga sp. LPB0072.</title>
        <authorList>
            <person name="Shin S.-K."/>
            <person name="Yi H."/>
        </authorList>
    </citation>
    <scope>NUCLEOTIDE SEQUENCE [LARGE SCALE GENOMIC DNA]</scope>
    <source>
        <strain evidence="3 4">LPB0072</strain>
    </source>
</reference>
<keyword evidence="1" id="KW-0812">Transmembrane</keyword>
<dbReference type="AlphaFoldDB" id="A0A162PDB2"/>